<reference evidence="1" key="1">
    <citation type="submission" date="2020-04" db="EMBL/GenBank/DDBJ databases">
        <authorList>
            <person name="Chiriac C."/>
            <person name="Salcher M."/>
            <person name="Ghai R."/>
            <person name="Kavagutti S V."/>
        </authorList>
    </citation>
    <scope>NUCLEOTIDE SEQUENCE</scope>
</reference>
<dbReference type="Gene3D" id="2.40.30.20">
    <property type="match status" value="1"/>
</dbReference>
<evidence type="ECO:0000313" key="1">
    <source>
        <dbReference type="EMBL" id="CAB4155375.1"/>
    </source>
</evidence>
<protein>
    <submittedName>
        <fullName evidence="1">Uncharacterized protein</fullName>
    </submittedName>
</protein>
<organism evidence="1">
    <name type="scientific">uncultured Caudovirales phage</name>
    <dbReference type="NCBI Taxonomy" id="2100421"/>
    <lineage>
        <taxon>Viruses</taxon>
        <taxon>Duplodnaviria</taxon>
        <taxon>Heunggongvirae</taxon>
        <taxon>Uroviricota</taxon>
        <taxon>Caudoviricetes</taxon>
        <taxon>Peduoviridae</taxon>
        <taxon>Maltschvirus</taxon>
        <taxon>Maltschvirus maltsch</taxon>
    </lineage>
</organism>
<sequence>MITKANRGNRARIVSIPAPVGGWNARDPLPNMKPEEAVSLENFYCTPYDVMVRYGYSIKTSGFPGKVETLSSYRPTSGSSKLFAFSSTNVYDSSGSGSIGSPVITGNDTNYWTYVNFGTGAGVFQILCGEGVDLPLVYNGSKWGNIFSAAFNTTISTLTSASTTATATMSVAHNLKTGMSVTIAGCTPAGYNGTYIITVTGATTFTYTLSGALGVVTVLGTATPDVNFAITGVNPALFTNVMVFKTRLWFTEKSSLKVWYMPTTSIGGAANSIDFSPIFTQGGYVIAMADWSLDAGQGMDDYAAFVSSAGQVAIYKGTDPASSATWSLVGVFDLGSPIGKKCLKKYAGDVTMINQDGVQLLSKSLMSTRVNSKESLTDKINYKASDAISQYGTNQGWQVVLFPKEDMLLLNIPQSSTESIQYVMNTINGSWSSFSGWNAACFELHDDLLYFGGADYVATAWDGSSDNSANINFNCQQSYNYCGSHGFKKVNMMRPIVSTDGNPAILLGANSDYEMSDPVGIVSFSPTTTSTWDGANWDFGIWGGSLSIKRDWQTAFTIGYAISAHMKGQLASCYMRWASTDIMVEDGGYI</sequence>
<gene>
    <name evidence="1" type="ORF">UFOVP671_3</name>
</gene>
<name>A0A6J5NE00_9CAUD</name>
<dbReference type="InterPro" id="IPR023366">
    <property type="entry name" value="ATP_synth_asu-like_sf"/>
</dbReference>
<dbReference type="EMBL" id="LR796645">
    <property type="protein sequence ID" value="CAB4155375.1"/>
    <property type="molecule type" value="Genomic_DNA"/>
</dbReference>
<accession>A0A6J5NE00</accession>
<proteinExistence type="predicted"/>